<evidence type="ECO:0000313" key="3">
    <source>
        <dbReference type="EMBL" id="KAF5225352.1"/>
    </source>
</evidence>
<dbReference type="Pfam" id="PF22274">
    <property type="entry name" value="DGF-1_beta-sheet"/>
    <property type="match status" value="1"/>
</dbReference>
<dbReference type="EMBL" id="JABDHM010000007">
    <property type="protein sequence ID" value="KAF5225352.1"/>
    <property type="molecule type" value="Genomic_DNA"/>
</dbReference>
<reference evidence="3 4" key="1">
    <citation type="journal article" date="2019" name="Genome Biol. Evol.">
        <title>Nanopore Sequencing Significantly Improves Genome Assembly of the Protozoan Parasite Trypanosoma cruzi.</title>
        <authorList>
            <person name="Diaz-Viraque F."/>
            <person name="Pita S."/>
            <person name="Greif G."/>
            <person name="de Souza R.C.M."/>
            <person name="Iraola G."/>
            <person name="Robello C."/>
        </authorList>
    </citation>
    <scope>NUCLEOTIDE SEQUENCE [LARGE SCALE GENOMIC DNA]</scope>
    <source>
        <strain evidence="3 4">Berenice</strain>
    </source>
</reference>
<evidence type="ECO:0000256" key="1">
    <source>
        <dbReference type="SAM" id="Phobius"/>
    </source>
</evidence>
<organism evidence="3 4">
    <name type="scientific">Trypanosoma cruzi</name>
    <dbReference type="NCBI Taxonomy" id="5693"/>
    <lineage>
        <taxon>Eukaryota</taxon>
        <taxon>Discoba</taxon>
        <taxon>Euglenozoa</taxon>
        <taxon>Kinetoplastea</taxon>
        <taxon>Metakinetoplastina</taxon>
        <taxon>Trypanosomatida</taxon>
        <taxon>Trypanosomatidae</taxon>
        <taxon>Trypanosoma</taxon>
        <taxon>Schizotrypanum</taxon>
    </lineage>
</organism>
<name>A0A7J6YFH1_TRYCR</name>
<keyword evidence="1" id="KW-0812">Transmembrane</keyword>
<dbReference type="AlphaFoldDB" id="A0A7J6YFH1"/>
<dbReference type="VEuPathDB" id="TriTrypDB:ECC02_001530"/>
<keyword evidence="1" id="KW-1133">Transmembrane helix</keyword>
<dbReference type="InterPro" id="IPR053915">
    <property type="entry name" value="DGF-1_b-sheet_dom"/>
</dbReference>
<evidence type="ECO:0000313" key="4">
    <source>
        <dbReference type="Proteomes" id="UP000583944"/>
    </source>
</evidence>
<accession>A0A7J6YFH1</accession>
<feature type="domain" description="Dispersed gene family protein 1 beta-sheet" evidence="2">
    <location>
        <begin position="115"/>
        <end position="236"/>
    </location>
</feature>
<comment type="caution">
    <text evidence="3">The sequence shown here is derived from an EMBL/GenBank/DDBJ whole genome shotgun (WGS) entry which is preliminary data.</text>
</comment>
<proteinExistence type="predicted"/>
<sequence>MVDGASATHHESSVGNCLGRWMQSAVGACPRGWHCVLRMAIAAVRAALLVALALVAVTAWMPAVHAVVLRLRGGTVDRAITVGRAVDTVLMDGVCITNGVAVVFDVPAMLPGALRIELRNCVCDGGAQIYVRGYSGEPASDRSLEVSVSGLSGSYCSLVFVHNLPAHTNVTVRDSTIVTPGPMRYSQLSGLTDAVASPLVLHATSLLLTQLRVSNTVLRSFYAGGRVGGARWRRRGSAVERGGT</sequence>
<evidence type="ECO:0000259" key="2">
    <source>
        <dbReference type="Pfam" id="PF22274"/>
    </source>
</evidence>
<gene>
    <name evidence="3" type="ORF">ECC02_001530</name>
</gene>
<feature type="transmembrane region" description="Helical" evidence="1">
    <location>
        <begin position="46"/>
        <end position="69"/>
    </location>
</feature>
<protein>
    <recommendedName>
        <fullName evidence="2">Dispersed gene family protein 1 beta-sheet domain-containing protein</fullName>
    </recommendedName>
</protein>
<dbReference type="Proteomes" id="UP000583944">
    <property type="component" value="Unassembled WGS sequence"/>
</dbReference>
<keyword evidence="1" id="KW-0472">Membrane</keyword>